<feature type="binding site" evidence="9">
    <location>
        <position position="241"/>
    </location>
    <ligand>
        <name>[4Fe-4S] cluster</name>
        <dbReference type="ChEBI" id="CHEBI:49883"/>
    </ligand>
</feature>
<comment type="domain">
    <text evidence="9">The N-terminal domain has structural similarity with S-adenosyl-L-methionine-dependent methyltransferases, but does not bind S-adenosyl-L-methionine. It is required for correct assembly of the 2 Fe-S clusters.</text>
</comment>
<evidence type="ECO:0000256" key="7">
    <source>
        <dbReference type="ARBA" id="ARBA00023014"/>
    </source>
</evidence>
<dbReference type="InterPro" id="IPR007785">
    <property type="entry name" value="Anamorsin"/>
</dbReference>
<dbReference type="PANTHER" id="PTHR13273">
    <property type="entry name" value="ANAMORSIN"/>
    <property type="match status" value="1"/>
</dbReference>
<keyword evidence="6 9" id="KW-0408">Iron</keyword>
<dbReference type="GO" id="GO:0046872">
    <property type="term" value="F:metal ion binding"/>
    <property type="evidence" value="ECO:0007669"/>
    <property type="project" value="UniProtKB-KW"/>
</dbReference>
<dbReference type="InterPro" id="IPR046408">
    <property type="entry name" value="CIAPIN1"/>
</dbReference>
<feature type="binding site" evidence="9">
    <location>
        <position position="202"/>
    </location>
    <ligand>
        <name>[2Fe-2S] cluster</name>
        <dbReference type="ChEBI" id="CHEBI:190135"/>
    </ligand>
</feature>
<reference evidence="12" key="1">
    <citation type="submission" date="2021-01" db="EMBL/GenBank/DDBJ databases">
        <authorList>
            <person name="Corre E."/>
            <person name="Pelletier E."/>
            <person name="Niang G."/>
            <person name="Scheremetjew M."/>
            <person name="Finn R."/>
            <person name="Kale V."/>
            <person name="Holt S."/>
            <person name="Cochrane G."/>
            <person name="Meng A."/>
            <person name="Brown T."/>
            <person name="Cohen L."/>
        </authorList>
    </citation>
    <scope>NUCLEOTIDE SEQUENCE</scope>
    <source>
        <strain evidence="12">CCMP1320</strain>
    </source>
</reference>
<comment type="cofactor">
    <cofactor evidence="9">
        <name>[2Fe-2S] cluster</name>
        <dbReference type="ChEBI" id="CHEBI:190135"/>
    </cofactor>
</comment>
<comment type="caution">
    <text evidence="9">Lacks conserved residue(s) required for the propagation of feature annotation.</text>
</comment>
<evidence type="ECO:0000256" key="3">
    <source>
        <dbReference type="ARBA" id="ARBA00022485"/>
    </source>
</evidence>
<evidence type="ECO:0000256" key="6">
    <source>
        <dbReference type="ARBA" id="ARBA00023004"/>
    </source>
</evidence>
<gene>
    <name evidence="12" type="ORF">DTER00134_LOCUS2864</name>
</gene>
<keyword evidence="9" id="KW-0001">2Fe-2S</keyword>
<protein>
    <recommendedName>
        <fullName evidence="9">Anamorsin homolog</fullName>
    </recommendedName>
    <alternativeName>
        <fullName evidence="9">Fe-S cluster assembly protein DRE2 homolog</fullName>
    </alternativeName>
</protein>
<dbReference type="AlphaFoldDB" id="A0A7S3VIG5"/>
<evidence type="ECO:0000256" key="4">
    <source>
        <dbReference type="ARBA" id="ARBA00022490"/>
    </source>
</evidence>
<dbReference type="PANTHER" id="PTHR13273:SF14">
    <property type="entry name" value="ANAMORSIN"/>
    <property type="match status" value="1"/>
</dbReference>
<feature type="binding site" evidence="9">
    <location>
        <position position="199"/>
    </location>
    <ligand>
        <name>[2Fe-2S] cluster</name>
        <dbReference type="ChEBI" id="CHEBI:190135"/>
    </ligand>
</feature>
<dbReference type="GO" id="GO:0051537">
    <property type="term" value="F:2 iron, 2 sulfur cluster binding"/>
    <property type="evidence" value="ECO:0007669"/>
    <property type="project" value="UniProtKB-UniRule"/>
</dbReference>
<name>A0A7S3VIG5_DUNTE</name>
<keyword evidence="4 9" id="KW-0963">Cytoplasm</keyword>
<evidence type="ECO:0000313" key="12">
    <source>
        <dbReference type="EMBL" id="CAE0487814.1"/>
    </source>
</evidence>
<dbReference type="Pfam" id="PF05093">
    <property type="entry name" value="CIAPIN1"/>
    <property type="match status" value="1"/>
</dbReference>
<evidence type="ECO:0000256" key="5">
    <source>
        <dbReference type="ARBA" id="ARBA00022723"/>
    </source>
</evidence>
<feature type="region of interest" description="Fe-S binding site B" evidence="9">
    <location>
        <begin position="230"/>
        <end position="244"/>
    </location>
</feature>
<feature type="binding site" evidence="9">
    <location>
        <position position="244"/>
    </location>
    <ligand>
        <name>[4Fe-4S] cluster</name>
        <dbReference type="ChEBI" id="CHEBI:49883"/>
    </ligand>
</feature>
<feature type="binding site" evidence="9">
    <location>
        <position position="204"/>
    </location>
    <ligand>
        <name>[2Fe-2S] cluster</name>
        <dbReference type="ChEBI" id="CHEBI:190135"/>
    </ligand>
</feature>
<sequence length="269" mass="28540">MNAGVFVCGHSGVPGGVVEAFLQAASLGLSTVEFCCAEAPSSQAPSTQQKRYRVALLSNPLSSPHSQSQGAALAAVSRRLLPGAFLYVHDQDSTRGVQSMQRDLLLNGFVDDQPVASLPPNLGLMVRARRPDYEIGAKAPLSLKRPGKTPAPAAPVSSTWQLNNEDDEMLDDEELLTEEDKARPEVPAAGDCSTSRKACKNCSCGRAEKEAAGERVKLTQEMLDNPQSSCGSCSLGDAFRCAGCPYRGLPPFEQGKKIQLGSDFLTADA</sequence>
<evidence type="ECO:0000256" key="1">
    <source>
        <dbReference type="ARBA" id="ARBA00001966"/>
    </source>
</evidence>
<evidence type="ECO:0000256" key="2">
    <source>
        <dbReference type="ARBA" id="ARBA00008169"/>
    </source>
</evidence>
<keyword evidence="7 9" id="KW-0411">Iron-sulfur</keyword>
<dbReference type="HAMAP" id="MF_03115">
    <property type="entry name" value="Anamorsin"/>
    <property type="match status" value="1"/>
</dbReference>
<organism evidence="12">
    <name type="scientific">Dunaliella tertiolecta</name>
    <name type="common">Green alga</name>
    <dbReference type="NCBI Taxonomy" id="3047"/>
    <lineage>
        <taxon>Eukaryota</taxon>
        <taxon>Viridiplantae</taxon>
        <taxon>Chlorophyta</taxon>
        <taxon>core chlorophytes</taxon>
        <taxon>Chlorophyceae</taxon>
        <taxon>CS clade</taxon>
        <taxon>Chlamydomonadales</taxon>
        <taxon>Dunaliellaceae</taxon>
        <taxon>Dunaliella</taxon>
    </lineage>
</organism>
<accession>A0A7S3VIG5</accession>
<feature type="short sequence motif" description="Cx2C motif 1" evidence="9">
    <location>
        <begin position="230"/>
        <end position="233"/>
    </location>
</feature>
<evidence type="ECO:0000256" key="8">
    <source>
        <dbReference type="ARBA" id="ARBA00023128"/>
    </source>
</evidence>
<dbReference type="GO" id="GO:0016226">
    <property type="term" value="P:iron-sulfur cluster assembly"/>
    <property type="evidence" value="ECO:0007669"/>
    <property type="project" value="UniProtKB-UniRule"/>
</dbReference>
<dbReference type="GO" id="GO:0051539">
    <property type="term" value="F:4 iron, 4 sulfur cluster binding"/>
    <property type="evidence" value="ECO:0007669"/>
    <property type="project" value="UniProtKB-KW"/>
</dbReference>
<feature type="binding site" evidence="9">
    <location>
        <position position="233"/>
    </location>
    <ligand>
        <name>[4Fe-4S] cluster</name>
        <dbReference type="ChEBI" id="CHEBI:49883"/>
    </ligand>
</feature>
<evidence type="ECO:0000256" key="10">
    <source>
        <dbReference type="SAM" id="MobiDB-lite"/>
    </source>
</evidence>
<feature type="binding site" evidence="9">
    <location>
        <position position="230"/>
    </location>
    <ligand>
        <name>[4Fe-4S] cluster</name>
        <dbReference type="ChEBI" id="CHEBI:49883"/>
    </ligand>
</feature>
<comment type="domain">
    <text evidence="9">The twin Cx2C motifs are involved in the recognition by the mitochondrial MIA40-ERV1 disulfide relay system. The formation of 2 disulfide bonds in the Cx2C motifs through dithiol/disulfide exchange reactions effectively traps the protein in the mitochondrial intermembrane space.</text>
</comment>
<keyword evidence="3 9" id="KW-0004">4Fe-4S</keyword>
<evidence type="ECO:0000256" key="9">
    <source>
        <dbReference type="HAMAP-Rule" id="MF_03115"/>
    </source>
</evidence>
<comment type="similarity">
    <text evidence="2 9">Belongs to the anamorsin family.</text>
</comment>
<comment type="cofactor">
    <cofactor evidence="1 9">
        <name>[4Fe-4S] cluster</name>
        <dbReference type="ChEBI" id="CHEBI:49883"/>
    </cofactor>
</comment>
<feature type="domain" description="Anamorsin C-terminal" evidence="11">
    <location>
        <begin position="222"/>
        <end position="260"/>
    </location>
</feature>
<proteinExistence type="inferred from homology"/>
<comment type="subcellular location">
    <subcellularLocation>
        <location evidence="9">Cytoplasm</location>
    </subcellularLocation>
    <subcellularLocation>
        <location evidence="9">Mitochondrion intermembrane space</location>
    </subcellularLocation>
</comment>
<keyword evidence="8 9" id="KW-0496">Mitochondrion</keyword>
<comment type="subunit">
    <text evidence="9">Monomer.</text>
</comment>
<dbReference type="GO" id="GO:0005758">
    <property type="term" value="C:mitochondrial intermembrane space"/>
    <property type="evidence" value="ECO:0007669"/>
    <property type="project" value="UniProtKB-SubCell"/>
</dbReference>
<dbReference type="GO" id="GO:0009055">
    <property type="term" value="F:electron transfer activity"/>
    <property type="evidence" value="ECO:0007669"/>
    <property type="project" value="UniProtKB-UniRule"/>
</dbReference>
<feature type="short sequence motif" description="Cx2C motif 2" evidence="9">
    <location>
        <begin position="241"/>
        <end position="244"/>
    </location>
</feature>
<keyword evidence="5 9" id="KW-0479">Metal-binding</keyword>
<evidence type="ECO:0000259" key="11">
    <source>
        <dbReference type="Pfam" id="PF05093"/>
    </source>
</evidence>
<dbReference type="EMBL" id="HBIP01005713">
    <property type="protein sequence ID" value="CAE0487814.1"/>
    <property type="molecule type" value="Transcribed_RNA"/>
</dbReference>
<comment type="function">
    <text evidence="9">Component of the cytosolic iron-sulfur (Fe-S) protein assembly (CIA) machinery. Required for the maturation of extramitochondrial Fe-S proteins. Part of an electron transfer chain functioning in an early step of cytosolic Fe-S biogenesis, facilitating the de novo assembly of a [4Fe-4S] cluster on the cytosolic Fe-S scaffold complex. Electrons are transferred from NADPH via a FAD- and FMN-containing diflavin oxidoreductase. Together with the diflavin oxidoreductase, also required for the assembly of the diferric tyrosyl radical cofactor of ribonucleotide reductase (RNR), probably by providing electrons for reduction during radical cofactor maturation in the catalytic small subunit.</text>
</comment>
<comment type="domain">
    <text evidence="9">The C-terminal domain binds 2 Fe-S clusters but is otherwise mostly in an intrinsically disordered conformation.</text>
</comment>
<feature type="binding site" evidence="9">
    <location>
        <position position="192"/>
    </location>
    <ligand>
        <name>[2Fe-2S] cluster</name>
        <dbReference type="ChEBI" id="CHEBI:190135"/>
    </ligand>
</feature>
<feature type="region of interest" description="Disordered" evidence="10">
    <location>
        <begin position="142"/>
        <end position="165"/>
    </location>
</feature>